<feature type="region of interest" description="Disordered" evidence="1">
    <location>
        <begin position="106"/>
        <end position="154"/>
    </location>
</feature>
<gene>
    <name evidence="3" type="ORF">GCM10025864_13400</name>
</gene>
<protein>
    <recommendedName>
        <fullName evidence="2">FAD dependent oxidoreductase domain-containing protein</fullName>
    </recommendedName>
</protein>
<organism evidence="3 4">
    <name type="scientific">Luteimicrobium album</name>
    <dbReference type="NCBI Taxonomy" id="1054550"/>
    <lineage>
        <taxon>Bacteria</taxon>
        <taxon>Bacillati</taxon>
        <taxon>Actinomycetota</taxon>
        <taxon>Actinomycetes</taxon>
        <taxon>Micrococcales</taxon>
        <taxon>Luteimicrobium</taxon>
    </lineage>
</organism>
<proteinExistence type="predicted"/>
<dbReference type="Gene3D" id="3.30.9.10">
    <property type="entry name" value="D-Amino Acid Oxidase, subunit A, domain 2"/>
    <property type="match status" value="1"/>
</dbReference>
<dbReference type="InterPro" id="IPR006076">
    <property type="entry name" value="FAD-dep_OxRdtase"/>
</dbReference>
<dbReference type="SUPFAM" id="SSF51905">
    <property type="entry name" value="FAD/NAD(P)-binding domain"/>
    <property type="match status" value="1"/>
</dbReference>
<evidence type="ECO:0000256" key="1">
    <source>
        <dbReference type="SAM" id="MobiDB-lite"/>
    </source>
</evidence>
<keyword evidence="4" id="KW-1185">Reference proteome</keyword>
<feature type="compositionally biased region" description="Basic residues" evidence="1">
    <location>
        <begin position="137"/>
        <end position="146"/>
    </location>
</feature>
<reference evidence="4" key="1">
    <citation type="journal article" date="2019" name="Int. J. Syst. Evol. Microbiol.">
        <title>The Global Catalogue of Microorganisms (GCM) 10K type strain sequencing project: providing services to taxonomists for standard genome sequencing and annotation.</title>
        <authorList>
            <consortium name="The Broad Institute Genomics Platform"/>
            <consortium name="The Broad Institute Genome Sequencing Center for Infectious Disease"/>
            <person name="Wu L."/>
            <person name="Ma J."/>
        </authorList>
    </citation>
    <scope>NUCLEOTIDE SEQUENCE [LARGE SCALE GENOMIC DNA]</scope>
    <source>
        <strain evidence="4">NBRC 106348</strain>
    </source>
</reference>
<dbReference type="RefSeq" id="WP_284292562.1">
    <property type="nucleotide sequence ID" value="NZ_BSUK01000001.1"/>
</dbReference>
<evidence type="ECO:0000313" key="4">
    <source>
        <dbReference type="Proteomes" id="UP001157091"/>
    </source>
</evidence>
<dbReference type="Proteomes" id="UP001157091">
    <property type="component" value="Unassembled WGS sequence"/>
</dbReference>
<dbReference type="EMBL" id="BSUK01000001">
    <property type="protein sequence ID" value="GMA23581.1"/>
    <property type="molecule type" value="Genomic_DNA"/>
</dbReference>
<accession>A0ABQ6I008</accession>
<comment type="caution">
    <text evidence="3">The sequence shown here is derived from an EMBL/GenBank/DDBJ whole genome shotgun (WGS) entry which is preliminary data.</text>
</comment>
<feature type="domain" description="FAD dependent oxidoreductase" evidence="2">
    <location>
        <begin position="2"/>
        <end position="130"/>
    </location>
</feature>
<dbReference type="InterPro" id="IPR036188">
    <property type="entry name" value="FAD/NAD-bd_sf"/>
</dbReference>
<sequence length="170" mass="17544">MRVLVLGAGVAGASVAWSLARRGAEVVVVDRLHDGAATLAGAGSVRASLGITEPGFVEAYAAAVRYYPEAVRGLGEVLGGNVSDVVGYRVVGGLWLSRDDDALADVGRPRRGPRVAGSPGRRASAAARAPRRGPDARRRRARRRRPPLPDGTAVILGSDGRIEAGFLGGS</sequence>
<feature type="compositionally biased region" description="Low complexity" evidence="1">
    <location>
        <begin position="114"/>
        <end position="128"/>
    </location>
</feature>
<name>A0ABQ6I008_9MICO</name>
<dbReference type="Gene3D" id="3.50.50.60">
    <property type="entry name" value="FAD/NAD(P)-binding domain"/>
    <property type="match status" value="1"/>
</dbReference>
<evidence type="ECO:0000313" key="3">
    <source>
        <dbReference type="EMBL" id="GMA23581.1"/>
    </source>
</evidence>
<evidence type="ECO:0000259" key="2">
    <source>
        <dbReference type="Pfam" id="PF01266"/>
    </source>
</evidence>
<dbReference type="Pfam" id="PF01266">
    <property type="entry name" value="DAO"/>
    <property type="match status" value="1"/>
</dbReference>